<dbReference type="PROSITE" id="PS50885">
    <property type="entry name" value="HAMP"/>
    <property type="match status" value="1"/>
</dbReference>
<evidence type="ECO:0000256" key="8">
    <source>
        <dbReference type="ARBA" id="ARBA00022741"/>
    </source>
</evidence>
<dbReference type="EMBL" id="CP027806">
    <property type="protein sequence ID" value="AXJ00715.1"/>
    <property type="molecule type" value="Genomic_DNA"/>
</dbReference>
<organism evidence="18 19">
    <name type="scientific">Cyclonatronum proteinivorum</name>
    <dbReference type="NCBI Taxonomy" id="1457365"/>
    <lineage>
        <taxon>Bacteria</taxon>
        <taxon>Pseudomonadati</taxon>
        <taxon>Balneolota</taxon>
        <taxon>Balneolia</taxon>
        <taxon>Balneolales</taxon>
        <taxon>Cyclonatronaceae</taxon>
        <taxon>Cyclonatronum</taxon>
    </lineage>
</organism>
<evidence type="ECO:0000259" key="16">
    <source>
        <dbReference type="PROSITE" id="PS50109"/>
    </source>
</evidence>
<dbReference type="InterPro" id="IPR004358">
    <property type="entry name" value="Sig_transdc_His_kin-like_C"/>
</dbReference>
<evidence type="ECO:0000256" key="1">
    <source>
        <dbReference type="ARBA" id="ARBA00000085"/>
    </source>
</evidence>
<keyword evidence="14" id="KW-0175">Coiled coil</keyword>
<keyword evidence="6" id="KW-0808">Transferase</keyword>
<keyword evidence="7 15" id="KW-0812">Transmembrane</keyword>
<comment type="catalytic activity">
    <reaction evidence="1">
        <text>ATP + protein L-histidine = ADP + protein N-phospho-L-histidine.</text>
        <dbReference type="EC" id="2.7.13.3"/>
    </reaction>
</comment>
<evidence type="ECO:0000259" key="17">
    <source>
        <dbReference type="PROSITE" id="PS50885"/>
    </source>
</evidence>
<gene>
    <name evidence="18" type="ORF">CYPRO_1459</name>
</gene>
<dbReference type="GO" id="GO:0005886">
    <property type="term" value="C:plasma membrane"/>
    <property type="evidence" value="ECO:0007669"/>
    <property type="project" value="UniProtKB-SubCell"/>
</dbReference>
<dbReference type="RefSeq" id="WP_114983980.1">
    <property type="nucleotide sequence ID" value="NZ_CP027806.1"/>
</dbReference>
<feature type="transmembrane region" description="Helical" evidence="15">
    <location>
        <begin position="193"/>
        <end position="215"/>
    </location>
</feature>
<dbReference type="Pfam" id="PF00512">
    <property type="entry name" value="HisKA"/>
    <property type="match status" value="1"/>
</dbReference>
<dbReference type="InterPro" id="IPR003594">
    <property type="entry name" value="HATPase_dom"/>
</dbReference>
<feature type="transmembrane region" description="Helical" evidence="15">
    <location>
        <begin position="29"/>
        <end position="52"/>
    </location>
</feature>
<keyword evidence="9" id="KW-0418">Kinase</keyword>
<dbReference type="SMART" id="SM00388">
    <property type="entry name" value="HisKA"/>
    <property type="match status" value="1"/>
</dbReference>
<evidence type="ECO:0000256" key="15">
    <source>
        <dbReference type="SAM" id="Phobius"/>
    </source>
</evidence>
<keyword evidence="5" id="KW-0597">Phosphoprotein</keyword>
<proteinExistence type="predicted"/>
<dbReference type="InterPro" id="IPR003661">
    <property type="entry name" value="HisK_dim/P_dom"/>
</dbReference>
<dbReference type="Proteomes" id="UP000254808">
    <property type="component" value="Chromosome"/>
</dbReference>
<evidence type="ECO:0000256" key="14">
    <source>
        <dbReference type="SAM" id="Coils"/>
    </source>
</evidence>
<name>A0A345UJR3_9BACT</name>
<dbReference type="OrthoDB" id="1931120at2"/>
<dbReference type="EC" id="2.7.13.3" evidence="3"/>
<dbReference type="SUPFAM" id="SSF103190">
    <property type="entry name" value="Sensory domain-like"/>
    <property type="match status" value="1"/>
</dbReference>
<comment type="subcellular location">
    <subcellularLocation>
        <location evidence="2">Cell membrane</location>
        <topology evidence="2">Multi-pass membrane protein</topology>
    </subcellularLocation>
</comment>
<dbReference type="InterPro" id="IPR036890">
    <property type="entry name" value="HATPase_C_sf"/>
</dbReference>
<evidence type="ECO:0000256" key="12">
    <source>
        <dbReference type="ARBA" id="ARBA00023012"/>
    </source>
</evidence>
<dbReference type="InterPro" id="IPR029151">
    <property type="entry name" value="Sensor-like_sf"/>
</dbReference>
<dbReference type="Gene3D" id="1.10.287.130">
    <property type="match status" value="1"/>
</dbReference>
<evidence type="ECO:0000256" key="9">
    <source>
        <dbReference type="ARBA" id="ARBA00022777"/>
    </source>
</evidence>
<evidence type="ECO:0000256" key="7">
    <source>
        <dbReference type="ARBA" id="ARBA00022692"/>
    </source>
</evidence>
<evidence type="ECO:0000256" key="5">
    <source>
        <dbReference type="ARBA" id="ARBA00022553"/>
    </source>
</evidence>
<sequence>MSSIRHAAAGEAAPKAQKSPNWFHSSIRFRIIAVTGLVISLLMVLISTGALLQWRVLILDQQQESARSFVRSFAIPVTEILINAENREQGGELLETHIQQFMENVEGVRYISILNNHHVVIAHSALAEYGQQLTDADVLGILPSGDTHTRIYRSDDSWILEAFQPLQIGQKRWGSVLIGFDSSAARTQISNSFFLLLILTLLAIIITLGILHILISRILASLRDLVAEVDKIDLDQTTPTQLKPRSDEIGYLIEHFEKLKQRLRESRQQLEQAQKQVFHAEKLASIGRLASGVAHEVNNPLNGLRFCVYGIQQDIRNEDQTREYLDLINEGLGQIESVVSKLLGYARQRAKTDEPLQLDRHIQIVLDLLKYRLREKQIETQVIHHDPLPELNADPGQMQEVLMNLMLNSLDAVSEGGEIRIETRLQDAQTFQISVWDNGCGISEEQLDLIFEPFYSTKDTGKGTGLGLSVTHGIMSAHGGEIRAESKAGAFTRFTITLPLAEK</sequence>
<feature type="domain" description="HAMP" evidence="17">
    <location>
        <begin position="216"/>
        <end position="268"/>
    </location>
</feature>
<dbReference type="GO" id="GO:0005524">
    <property type="term" value="F:ATP binding"/>
    <property type="evidence" value="ECO:0007669"/>
    <property type="project" value="UniProtKB-KW"/>
</dbReference>
<dbReference type="InterPro" id="IPR036097">
    <property type="entry name" value="HisK_dim/P_sf"/>
</dbReference>
<evidence type="ECO:0000313" key="18">
    <source>
        <dbReference type="EMBL" id="AXJ00715.1"/>
    </source>
</evidence>
<keyword evidence="4" id="KW-1003">Cell membrane</keyword>
<dbReference type="KEGG" id="cprv:CYPRO_1459"/>
<keyword evidence="12" id="KW-0902">Two-component regulatory system</keyword>
<dbReference type="AlphaFoldDB" id="A0A345UJR3"/>
<evidence type="ECO:0000256" key="6">
    <source>
        <dbReference type="ARBA" id="ARBA00022679"/>
    </source>
</evidence>
<dbReference type="InterPro" id="IPR003660">
    <property type="entry name" value="HAMP_dom"/>
</dbReference>
<dbReference type="PRINTS" id="PR00344">
    <property type="entry name" value="BCTRLSENSOR"/>
</dbReference>
<dbReference type="GO" id="GO:0000155">
    <property type="term" value="F:phosphorelay sensor kinase activity"/>
    <property type="evidence" value="ECO:0007669"/>
    <property type="project" value="InterPro"/>
</dbReference>
<evidence type="ECO:0000256" key="4">
    <source>
        <dbReference type="ARBA" id="ARBA00022475"/>
    </source>
</evidence>
<feature type="coiled-coil region" evidence="14">
    <location>
        <begin position="253"/>
        <end position="283"/>
    </location>
</feature>
<keyword evidence="10" id="KW-0067">ATP-binding</keyword>
<dbReference type="PANTHER" id="PTHR43065">
    <property type="entry name" value="SENSOR HISTIDINE KINASE"/>
    <property type="match status" value="1"/>
</dbReference>
<dbReference type="Gene3D" id="6.10.340.10">
    <property type="match status" value="1"/>
</dbReference>
<evidence type="ECO:0000256" key="2">
    <source>
        <dbReference type="ARBA" id="ARBA00004651"/>
    </source>
</evidence>
<evidence type="ECO:0000256" key="10">
    <source>
        <dbReference type="ARBA" id="ARBA00022840"/>
    </source>
</evidence>
<dbReference type="InterPro" id="IPR005467">
    <property type="entry name" value="His_kinase_dom"/>
</dbReference>
<dbReference type="SUPFAM" id="SSF47384">
    <property type="entry name" value="Homodimeric domain of signal transducing histidine kinase"/>
    <property type="match status" value="1"/>
</dbReference>
<protein>
    <recommendedName>
        <fullName evidence="3">histidine kinase</fullName>
        <ecNumber evidence="3">2.7.13.3</ecNumber>
    </recommendedName>
</protein>
<evidence type="ECO:0000256" key="3">
    <source>
        <dbReference type="ARBA" id="ARBA00012438"/>
    </source>
</evidence>
<accession>A0A345UJR3</accession>
<evidence type="ECO:0000313" key="19">
    <source>
        <dbReference type="Proteomes" id="UP000254808"/>
    </source>
</evidence>
<feature type="domain" description="Histidine kinase" evidence="16">
    <location>
        <begin position="292"/>
        <end position="502"/>
    </location>
</feature>
<reference evidence="18 19" key="1">
    <citation type="submission" date="2018-03" db="EMBL/GenBank/DDBJ databases">
        <title>Phenotypic and genomic properties of Cyclonatronum proteinivorum gen. nov., sp. nov., a haloalkaliphilic bacteroidete from soda lakes possessing Na+-translocating rhodopsin.</title>
        <authorList>
            <person name="Toshchakov S.V."/>
            <person name="Korzhenkov A."/>
            <person name="Samarov N.I."/>
            <person name="Kublanov I.V."/>
            <person name="Muntyan M.S."/>
            <person name="Sorokin D.Y."/>
        </authorList>
    </citation>
    <scope>NUCLEOTIDE SEQUENCE [LARGE SCALE GENOMIC DNA]</scope>
    <source>
        <strain evidence="18 19">Omega</strain>
    </source>
</reference>
<keyword evidence="8" id="KW-0547">Nucleotide-binding</keyword>
<evidence type="ECO:0000256" key="11">
    <source>
        <dbReference type="ARBA" id="ARBA00022989"/>
    </source>
</evidence>
<dbReference type="PROSITE" id="PS50109">
    <property type="entry name" value="HIS_KIN"/>
    <property type="match status" value="1"/>
</dbReference>
<dbReference type="InterPro" id="IPR033463">
    <property type="entry name" value="sCache_3"/>
</dbReference>
<dbReference type="PANTHER" id="PTHR43065:SF10">
    <property type="entry name" value="PEROXIDE STRESS-ACTIVATED HISTIDINE KINASE MAK3"/>
    <property type="match status" value="1"/>
</dbReference>
<keyword evidence="11 15" id="KW-1133">Transmembrane helix</keyword>
<dbReference type="SUPFAM" id="SSF55874">
    <property type="entry name" value="ATPase domain of HSP90 chaperone/DNA topoisomerase II/histidine kinase"/>
    <property type="match status" value="1"/>
</dbReference>
<dbReference type="Pfam" id="PF17203">
    <property type="entry name" value="sCache_3_2"/>
    <property type="match status" value="1"/>
</dbReference>
<dbReference type="CDD" id="cd00082">
    <property type="entry name" value="HisKA"/>
    <property type="match status" value="1"/>
</dbReference>
<keyword evidence="19" id="KW-1185">Reference proteome</keyword>
<evidence type="ECO:0000256" key="13">
    <source>
        <dbReference type="ARBA" id="ARBA00023136"/>
    </source>
</evidence>
<dbReference type="Gene3D" id="3.30.565.10">
    <property type="entry name" value="Histidine kinase-like ATPase, C-terminal domain"/>
    <property type="match status" value="1"/>
</dbReference>
<dbReference type="Pfam" id="PF02518">
    <property type="entry name" value="HATPase_c"/>
    <property type="match status" value="1"/>
</dbReference>
<dbReference type="SMART" id="SM00387">
    <property type="entry name" value="HATPase_c"/>
    <property type="match status" value="1"/>
</dbReference>
<keyword evidence="13 15" id="KW-0472">Membrane</keyword>